<accession>D0BKW3</accession>
<evidence type="ECO:0000256" key="5">
    <source>
        <dbReference type="HAMAP-Rule" id="MF_00014"/>
    </source>
</evidence>
<dbReference type="SUPFAM" id="SSF50346">
    <property type="entry name" value="PRC-barrel domain"/>
    <property type="match status" value="1"/>
</dbReference>
<evidence type="ECO:0000259" key="7">
    <source>
        <dbReference type="Pfam" id="PF05239"/>
    </source>
</evidence>
<dbReference type="Gene3D" id="2.40.30.60">
    <property type="entry name" value="RimM"/>
    <property type="match status" value="1"/>
</dbReference>
<evidence type="ECO:0000256" key="3">
    <source>
        <dbReference type="ARBA" id="ARBA00022552"/>
    </source>
</evidence>
<comment type="domain">
    <text evidence="5">The PRC barrel domain binds ribosomal protein uS19.</text>
</comment>
<dbReference type="PANTHER" id="PTHR33692:SF1">
    <property type="entry name" value="RIBOSOME MATURATION FACTOR RIMM"/>
    <property type="match status" value="1"/>
</dbReference>
<dbReference type="GO" id="GO:0005840">
    <property type="term" value="C:ribosome"/>
    <property type="evidence" value="ECO:0007669"/>
    <property type="project" value="InterPro"/>
</dbReference>
<dbReference type="eggNOG" id="COG0806">
    <property type="taxonomic scope" value="Bacteria"/>
</dbReference>
<dbReference type="EMBL" id="ACRF02000013">
    <property type="protein sequence ID" value="EEW93716.1"/>
    <property type="molecule type" value="Genomic_DNA"/>
</dbReference>
<evidence type="ECO:0000256" key="2">
    <source>
        <dbReference type="ARBA" id="ARBA00022517"/>
    </source>
</evidence>
<evidence type="ECO:0000256" key="1">
    <source>
        <dbReference type="ARBA" id="ARBA00022490"/>
    </source>
</evidence>
<dbReference type="Pfam" id="PF01782">
    <property type="entry name" value="RimM"/>
    <property type="match status" value="1"/>
</dbReference>
<comment type="function">
    <text evidence="5">An accessory protein needed during the final step in the assembly of 30S ribosomal subunit, possibly for assembly of the head region. Essential for efficient processing of 16S rRNA. May be needed both before and after RbfA during the maturation of 16S rRNA. It has affinity for free ribosomal 30S subunits but not for 70S ribosomes.</text>
</comment>
<dbReference type="NCBIfam" id="TIGR02273">
    <property type="entry name" value="16S_RimM"/>
    <property type="match status" value="1"/>
</dbReference>
<dbReference type="AlphaFoldDB" id="D0BKW3"/>
<dbReference type="SUPFAM" id="SSF50447">
    <property type="entry name" value="Translation proteins"/>
    <property type="match status" value="1"/>
</dbReference>
<dbReference type="InterPro" id="IPR009000">
    <property type="entry name" value="Transl_B-barrel_sf"/>
</dbReference>
<evidence type="ECO:0000313" key="9">
    <source>
        <dbReference type="Proteomes" id="UP000002939"/>
    </source>
</evidence>
<dbReference type="OrthoDB" id="9810331at2"/>
<dbReference type="Proteomes" id="UP000002939">
    <property type="component" value="Unassembled WGS sequence"/>
</dbReference>
<comment type="similarity">
    <text evidence="5">Belongs to the RimM family.</text>
</comment>
<evidence type="ECO:0000256" key="4">
    <source>
        <dbReference type="ARBA" id="ARBA00023186"/>
    </source>
</evidence>
<dbReference type="InterPro" id="IPR036976">
    <property type="entry name" value="RimM_N_sf"/>
</dbReference>
<dbReference type="RefSeq" id="WP_006702872.1">
    <property type="nucleotide sequence ID" value="NZ_KI391971.1"/>
</dbReference>
<comment type="subunit">
    <text evidence="5">Binds ribosomal protein uS19.</text>
</comment>
<reference evidence="8" key="2">
    <citation type="submission" date="2011-10" db="EMBL/GenBank/DDBJ databases">
        <title>The Genome Sequence of Granulicatella elegans ATCC 700633.</title>
        <authorList>
            <consortium name="The Broad Institute Genome Sequencing Platform"/>
            <consortium name="The Broad Institute Genome Sequencing Center for Infectious Disease"/>
            <person name="Earl A."/>
            <person name="Ward D."/>
            <person name="Feldgarden M."/>
            <person name="Gevers D."/>
            <person name="Sibley C.D."/>
            <person name="Field T.R."/>
            <person name="Grinwis M."/>
            <person name="Eshaghurshan C.S."/>
            <person name="Surette M.G."/>
            <person name="Young S.K."/>
            <person name="Zeng Q."/>
            <person name="Gargeya S."/>
            <person name="Fitzgerald M."/>
            <person name="Haas B."/>
            <person name="Abouelleil A."/>
            <person name="Alvarado L."/>
            <person name="Arachchi H.M."/>
            <person name="Berlin A."/>
            <person name="Brown A."/>
            <person name="Chapman S.B."/>
            <person name="Chen Z."/>
            <person name="Dunbar C."/>
            <person name="Freedman E."/>
            <person name="Gearin G."/>
            <person name="Goldberg J."/>
            <person name="Griggs A."/>
            <person name="Gujja S."/>
            <person name="Heiman D."/>
            <person name="Howarth C."/>
            <person name="Larson L."/>
            <person name="Lui A."/>
            <person name="MacDonald P.J.P."/>
            <person name="Montmayeur A."/>
            <person name="Murphy C."/>
            <person name="Neiman D."/>
            <person name="Pearson M."/>
            <person name="Priest M."/>
            <person name="Roberts A."/>
            <person name="Saif S."/>
            <person name="Shea T."/>
            <person name="Shenoy N."/>
            <person name="Sisk P."/>
            <person name="Stolte C."/>
            <person name="Sykes S."/>
            <person name="Wortman J."/>
            <person name="Nusbaum C."/>
            <person name="Birren B."/>
        </authorList>
    </citation>
    <scope>NUCLEOTIDE SEQUENCE [LARGE SCALE GENOMIC DNA]</scope>
    <source>
        <strain evidence="8">ATCC 700633</strain>
    </source>
</reference>
<dbReference type="GO" id="GO:0042274">
    <property type="term" value="P:ribosomal small subunit biogenesis"/>
    <property type="evidence" value="ECO:0007669"/>
    <property type="project" value="UniProtKB-UniRule"/>
</dbReference>
<keyword evidence="4 5" id="KW-0143">Chaperone</keyword>
<keyword evidence="9" id="KW-1185">Reference proteome</keyword>
<dbReference type="Gene3D" id="2.30.30.240">
    <property type="entry name" value="PRC-barrel domain"/>
    <property type="match status" value="1"/>
</dbReference>
<dbReference type="Pfam" id="PF05239">
    <property type="entry name" value="PRC"/>
    <property type="match status" value="1"/>
</dbReference>
<evidence type="ECO:0000313" key="8">
    <source>
        <dbReference type="EMBL" id="EEW93716.1"/>
    </source>
</evidence>
<keyword evidence="3 5" id="KW-0698">rRNA processing</keyword>
<dbReference type="InterPro" id="IPR011961">
    <property type="entry name" value="RimM"/>
</dbReference>
<dbReference type="STRING" id="626369.HMPREF0446_00598"/>
<feature type="domain" description="RimM N-terminal" evidence="6">
    <location>
        <begin position="7"/>
        <end position="89"/>
    </location>
</feature>
<gene>
    <name evidence="5" type="primary">rimM</name>
    <name evidence="8" type="ORF">HMPREF0446_00598</name>
</gene>
<organism evidence="8 9">
    <name type="scientific">Granulicatella elegans ATCC 700633</name>
    <dbReference type="NCBI Taxonomy" id="626369"/>
    <lineage>
        <taxon>Bacteria</taxon>
        <taxon>Bacillati</taxon>
        <taxon>Bacillota</taxon>
        <taxon>Bacilli</taxon>
        <taxon>Lactobacillales</taxon>
        <taxon>Carnobacteriaceae</taxon>
        <taxon>Granulicatella</taxon>
    </lineage>
</organism>
<proteinExistence type="inferred from homology"/>
<dbReference type="InterPro" id="IPR027275">
    <property type="entry name" value="PRC-brl_dom"/>
</dbReference>
<name>D0BKW3_9LACT</name>
<feature type="domain" description="PRC-barrel" evidence="7">
    <location>
        <begin position="96"/>
        <end position="168"/>
    </location>
</feature>
<reference evidence="8" key="1">
    <citation type="submission" date="2009-09" db="EMBL/GenBank/DDBJ databases">
        <authorList>
            <consortium name="The Broad Institute Genome Sequencing Platform"/>
            <person name="Ward D."/>
            <person name="Feldgarden M."/>
            <person name="Earl A."/>
            <person name="Young S.K."/>
            <person name="Zeng Q."/>
            <person name="Koehrsen M."/>
            <person name="Alvarado L."/>
            <person name="Berlin A."/>
            <person name="Bochicchio J."/>
            <person name="Borenstein D."/>
            <person name="Chapman S.B."/>
            <person name="Chen Z."/>
            <person name="Engels R."/>
            <person name="Freedman E."/>
            <person name="Gellesch M."/>
            <person name="Goldberg J."/>
            <person name="Griggs A."/>
            <person name="Gujja S."/>
            <person name="Heilman E."/>
            <person name="Heiman D."/>
            <person name="Hepburn T."/>
            <person name="Howarth C."/>
            <person name="Jen D."/>
            <person name="Larson L."/>
            <person name="Lewis B."/>
            <person name="Mehta T."/>
            <person name="Park D."/>
            <person name="Pearson M."/>
            <person name="Roberts A."/>
            <person name="Saif S."/>
            <person name="Shea T."/>
            <person name="Shenoy N."/>
            <person name="Sisk P."/>
            <person name="Stolte C."/>
            <person name="Sykes S."/>
            <person name="Thomson T."/>
            <person name="Walk T."/>
            <person name="White J."/>
            <person name="Yandava C."/>
            <person name="Sibley C.D."/>
            <person name="Field T.R."/>
            <person name="Grinwis M."/>
            <person name="Eshaghurshan C.S."/>
            <person name="Surette M.G."/>
            <person name="Haas B."/>
            <person name="Nusbaum C."/>
            <person name="Birren B."/>
        </authorList>
    </citation>
    <scope>NUCLEOTIDE SEQUENCE [LARGE SCALE GENOMIC DNA]</scope>
    <source>
        <strain evidence="8">ATCC 700633</strain>
    </source>
</reference>
<dbReference type="GO" id="GO:0006364">
    <property type="term" value="P:rRNA processing"/>
    <property type="evidence" value="ECO:0007669"/>
    <property type="project" value="UniProtKB-UniRule"/>
</dbReference>
<dbReference type="HAMAP" id="MF_00014">
    <property type="entry name" value="Ribosome_mat_RimM"/>
    <property type="match status" value="1"/>
</dbReference>
<evidence type="ECO:0000259" key="6">
    <source>
        <dbReference type="Pfam" id="PF01782"/>
    </source>
</evidence>
<sequence>MSQYFKVGKIVNTQGLRGEVRVISTTDFAEDRYQKGVELALFRDGEFEKLLTIKSHRRHKNFDLLTFEDHSRIEDVEGYRDCLLKVSSDALEELEEDELYYHEVVGLEIITDEGEHLGKVSEILSPGSNDVWVVKQKGKKDLLIPFIEPVVYKIDKENKQAFIHVLEGLFD</sequence>
<keyword evidence="1 5" id="KW-0963">Cytoplasm</keyword>
<dbReference type="PANTHER" id="PTHR33692">
    <property type="entry name" value="RIBOSOME MATURATION FACTOR RIMM"/>
    <property type="match status" value="1"/>
</dbReference>
<comment type="subcellular location">
    <subcellularLocation>
        <location evidence="5">Cytoplasm</location>
    </subcellularLocation>
</comment>
<keyword evidence="2 5" id="KW-0690">Ribosome biogenesis</keyword>
<comment type="caution">
    <text evidence="8">The sequence shown here is derived from an EMBL/GenBank/DDBJ whole genome shotgun (WGS) entry which is preliminary data.</text>
</comment>
<dbReference type="GO" id="GO:0005737">
    <property type="term" value="C:cytoplasm"/>
    <property type="evidence" value="ECO:0007669"/>
    <property type="project" value="UniProtKB-SubCell"/>
</dbReference>
<dbReference type="GO" id="GO:0043022">
    <property type="term" value="F:ribosome binding"/>
    <property type="evidence" value="ECO:0007669"/>
    <property type="project" value="InterPro"/>
</dbReference>
<dbReference type="InterPro" id="IPR011033">
    <property type="entry name" value="PRC_barrel-like_sf"/>
</dbReference>
<dbReference type="InterPro" id="IPR002676">
    <property type="entry name" value="RimM_N"/>
</dbReference>
<dbReference type="HOGENOM" id="CLU_077636_3_1_9"/>
<protein>
    <recommendedName>
        <fullName evidence="5">Ribosome maturation factor RimM</fullName>
    </recommendedName>
</protein>